<sequence length="404" mass="45964">MICVNSLRAYLRHNLPRELRFYVARGPTHPFSSLSSISDTGNIDDIAAVAFTKKLKNVVRHSKIPEQNSQLSREIIALCESSGLKCDFLTSSKIKRLYNMLLQGKISTLQIMNALKSARNQKMVNVMDPKKSIDNQKDKKADISQYEFLQINPASSEKFGKILDEMGCSETRKPFKQKVGTRRENEVPPLKGSDEIDLGVLHSFLQSAEKQKKEQKQFAWNQARAYEWNEKNSPAAFSPGMMLFDSTYTPLRSKLMRNFRGSNVRGQGTGTVKTAFTYTTEMLFYNLKDSTTHVMLWKNQGNNVHIEYRDLFTVINGSQRPPEQLLKVITNFEGKDWELTGEATIDGVRQIVFKRDTTKHSSNRVSSKIFNMTLLSVFLGFAAYGAIQKYRSTRYTVTTSAEPS</sequence>
<keyword evidence="3" id="KW-1185">Reference proteome</keyword>
<organism evidence="2 3">
    <name type="scientific">Lachancea thermotolerans (strain ATCC 56472 / CBS 6340 / NRRL Y-8284)</name>
    <name type="common">Yeast</name>
    <name type="synonym">Kluyveromyces thermotolerans</name>
    <dbReference type="NCBI Taxonomy" id="559295"/>
    <lineage>
        <taxon>Eukaryota</taxon>
        <taxon>Fungi</taxon>
        <taxon>Dikarya</taxon>
        <taxon>Ascomycota</taxon>
        <taxon>Saccharomycotina</taxon>
        <taxon>Saccharomycetes</taxon>
        <taxon>Saccharomycetales</taxon>
        <taxon>Saccharomycetaceae</taxon>
        <taxon>Lachancea</taxon>
    </lineage>
</organism>
<dbReference type="RefSeq" id="XP_002553220.1">
    <property type="nucleotide sequence ID" value="XM_002553174.1"/>
</dbReference>
<dbReference type="HOGENOM" id="CLU_683471_0_0_1"/>
<dbReference type="KEGG" id="lth:KLTH0D11726g"/>
<evidence type="ECO:0000313" key="3">
    <source>
        <dbReference type="Proteomes" id="UP000002036"/>
    </source>
</evidence>
<evidence type="ECO:0000313" key="2">
    <source>
        <dbReference type="EMBL" id="CAR22782.1"/>
    </source>
</evidence>
<protein>
    <submittedName>
        <fullName evidence="2">KLTH0D11726p</fullName>
    </submittedName>
</protein>
<keyword evidence="1" id="KW-0812">Transmembrane</keyword>
<keyword evidence="1" id="KW-0472">Membrane</keyword>
<dbReference type="OMA" id="CNDEEVY"/>
<dbReference type="GeneID" id="8295460"/>
<proteinExistence type="predicted"/>
<reference evidence="2 3" key="1">
    <citation type="journal article" date="2009" name="Genome Res.">
        <title>Comparative genomics of protoploid Saccharomycetaceae.</title>
        <authorList>
            <consortium name="The Genolevures Consortium"/>
            <person name="Souciet J.-L."/>
            <person name="Dujon B."/>
            <person name="Gaillardin C."/>
            <person name="Johnston M."/>
            <person name="Baret P.V."/>
            <person name="Cliften P."/>
            <person name="Sherman D.J."/>
            <person name="Weissenbach J."/>
            <person name="Westhof E."/>
            <person name="Wincker P."/>
            <person name="Jubin C."/>
            <person name="Poulain J."/>
            <person name="Barbe V."/>
            <person name="Segurens B."/>
            <person name="Artiguenave F."/>
            <person name="Anthouard V."/>
            <person name="Vacherie B."/>
            <person name="Val M.-E."/>
            <person name="Fulton R.S."/>
            <person name="Minx P."/>
            <person name="Wilson R."/>
            <person name="Durrens P."/>
            <person name="Jean G."/>
            <person name="Marck C."/>
            <person name="Martin T."/>
            <person name="Nikolski M."/>
            <person name="Rolland T."/>
            <person name="Seret M.-L."/>
            <person name="Casaregola S."/>
            <person name="Despons L."/>
            <person name="Fairhead C."/>
            <person name="Fischer G."/>
            <person name="Lafontaine I."/>
            <person name="Leh V."/>
            <person name="Lemaire M."/>
            <person name="de Montigny J."/>
            <person name="Neuveglise C."/>
            <person name="Thierry A."/>
            <person name="Blanc-Lenfle I."/>
            <person name="Bleykasten C."/>
            <person name="Diffels J."/>
            <person name="Fritsch E."/>
            <person name="Frangeul L."/>
            <person name="Goeffon A."/>
            <person name="Jauniaux N."/>
            <person name="Kachouri-Lafond R."/>
            <person name="Payen C."/>
            <person name="Potier S."/>
            <person name="Pribylova L."/>
            <person name="Ozanne C."/>
            <person name="Richard G.-F."/>
            <person name="Sacerdot C."/>
            <person name="Straub M.-L."/>
            <person name="Talla E."/>
        </authorList>
    </citation>
    <scope>NUCLEOTIDE SEQUENCE [LARGE SCALE GENOMIC DNA]</scope>
    <source>
        <strain evidence="3">ATCC 56472 / CBS 6340 / NRRL Y-8284</strain>
    </source>
</reference>
<feature type="transmembrane region" description="Helical" evidence="1">
    <location>
        <begin position="369"/>
        <end position="387"/>
    </location>
</feature>
<keyword evidence="1" id="KW-1133">Transmembrane helix</keyword>
<dbReference type="AlphaFoldDB" id="C5DF27"/>
<evidence type="ECO:0000256" key="1">
    <source>
        <dbReference type="SAM" id="Phobius"/>
    </source>
</evidence>
<gene>
    <name evidence="2" type="ordered locus">KLTH0D11726g</name>
</gene>
<dbReference type="Proteomes" id="UP000002036">
    <property type="component" value="Chromosome D"/>
</dbReference>
<dbReference type="InParanoid" id="C5DF27"/>
<accession>C5DF27</accession>
<dbReference type="EMBL" id="CU928168">
    <property type="protein sequence ID" value="CAR22782.1"/>
    <property type="molecule type" value="Genomic_DNA"/>
</dbReference>
<dbReference type="FunCoup" id="C5DF27">
    <property type="interactions" value="39"/>
</dbReference>
<dbReference type="OrthoDB" id="4035871at2759"/>
<name>C5DF27_LACTC</name>